<accession>A0A835YKV8</accession>
<dbReference type="InterPro" id="IPR002110">
    <property type="entry name" value="Ankyrin_rpt"/>
</dbReference>
<dbReference type="SUPFAM" id="SSF48403">
    <property type="entry name" value="Ankyrin repeat"/>
    <property type="match status" value="4"/>
</dbReference>
<dbReference type="InterPro" id="IPR000719">
    <property type="entry name" value="Prot_kinase_dom"/>
</dbReference>
<comment type="caution">
    <text evidence="6">The sequence shown here is derived from an EMBL/GenBank/DDBJ whole genome shotgun (WGS) entry which is preliminary data.</text>
</comment>
<feature type="domain" description="Protein kinase" evidence="5">
    <location>
        <begin position="916"/>
        <end position="1195"/>
    </location>
</feature>
<reference evidence="6" key="1">
    <citation type="journal article" date="2020" name="bioRxiv">
        <title>Comparative genomics of Chlamydomonas.</title>
        <authorList>
            <person name="Craig R.J."/>
            <person name="Hasan A.R."/>
            <person name="Ness R.W."/>
            <person name="Keightley P.D."/>
        </authorList>
    </citation>
    <scope>NUCLEOTIDE SEQUENCE</scope>
    <source>
        <strain evidence="6">CCAP 11/70</strain>
    </source>
</reference>
<feature type="repeat" description="ANK" evidence="3">
    <location>
        <begin position="380"/>
        <end position="412"/>
    </location>
</feature>
<dbReference type="SMART" id="SM00248">
    <property type="entry name" value="ANK"/>
    <property type="match status" value="19"/>
</dbReference>
<dbReference type="InterPro" id="IPR051165">
    <property type="entry name" value="Multifunctional_ANK_Repeat"/>
</dbReference>
<dbReference type="Pfam" id="PF13637">
    <property type="entry name" value="Ank_4"/>
    <property type="match status" value="1"/>
</dbReference>
<evidence type="ECO:0000256" key="2">
    <source>
        <dbReference type="ARBA" id="ARBA00023043"/>
    </source>
</evidence>
<feature type="repeat" description="ANK" evidence="3">
    <location>
        <begin position="747"/>
        <end position="779"/>
    </location>
</feature>
<feature type="repeat" description="ANK" evidence="3">
    <location>
        <begin position="135"/>
        <end position="167"/>
    </location>
</feature>
<keyword evidence="1" id="KW-0677">Repeat</keyword>
<dbReference type="PRINTS" id="PR01415">
    <property type="entry name" value="ANKYRIN"/>
</dbReference>
<feature type="repeat" description="ANK" evidence="3">
    <location>
        <begin position="543"/>
        <end position="575"/>
    </location>
</feature>
<organism evidence="6 7">
    <name type="scientific">Edaphochlamys debaryana</name>
    <dbReference type="NCBI Taxonomy" id="47281"/>
    <lineage>
        <taxon>Eukaryota</taxon>
        <taxon>Viridiplantae</taxon>
        <taxon>Chlorophyta</taxon>
        <taxon>core chlorophytes</taxon>
        <taxon>Chlorophyceae</taxon>
        <taxon>CS clade</taxon>
        <taxon>Chlamydomonadales</taxon>
        <taxon>Chlamydomonadales incertae sedis</taxon>
        <taxon>Edaphochlamys</taxon>
    </lineage>
</organism>
<dbReference type="SUPFAM" id="SSF56112">
    <property type="entry name" value="Protein kinase-like (PK-like)"/>
    <property type="match status" value="1"/>
</dbReference>
<dbReference type="GO" id="GO:0004672">
    <property type="term" value="F:protein kinase activity"/>
    <property type="evidence" value="ECO:0007669"/>
    <property type="project" value="InterPro"/>
</dbReference>
<dbReference type="Pfam" id="PF00069">
    <property type="entry name" value="Pkinase"/>
    <property type="match status" value="1"/>
</dbReference>
<dbReference type="EMBL" id="JAEHOE010000004">
    <property type="protein sequence ID" value="KAG2500435.1"/>
    <property type="molecule type" value="Genomic_DNA"/>
</dbReference>
<dbReference type="PROSITE" id="PS50011">
    <property type="entry name" value="PROTEIN_KINASE_DOM"/>
    <property type="match status" value="1"/>
</dbReference>
<dbReference type="InterPro" id="IPR011009">
    <property type="entry name" value="Kinase-like_dom_sf"/>
</dbReference>
<evidence type="ECO:0000259" key="5">
    <source>
        <dbReference type="PROSITE" id="PS50011"/>
    </source>
</evidence>
<sequence>MLSAAVGNSEAVQELLLTASPNDATAKDITAALLLADRHGHSEVVRVLLAAKCTGDLLQKQDGQTPLWISCLAGQLPCVKLLIKAGAKLDVLGPGGCTPLVTAAANGHVDVVRELLWCRGGSVNKDARGQVFGAEGVTALWAAAYLGHREMLALLMEAGVSKESQTMDGRTPLWVACERGHIEVVRALLDAGANTEARLKLPDGMVARVMRRSESTKPQENVTPLYAASQAGRLEIVQMLLGAKAVCDAPTKDSTTPLWTASKHGHLDVAGANKEIRHDKLDSTPLWIACDEGRLEVASVLVAAGSRVDVESSDGRTPLWVAAKGGHEQIARLLLAAGAAVNRADAAGMTPLHAAASAGQTALVSSLIAAGASVESCNNAGCTPLVAACKQRHAGAARVLLSAGARVDTSRGGAKKASKPLLADVAAGKGAEQDDVVRLLLEYGAARTLSPSAGGAKGAELTAYLEELERLTASTRNTIEAVQRGDRRAMLAELQSNPSVAHRLDLASRKTALHAACEEGNEGLLRVLVTTLGVNLDVASLGEGETPLHVCVRLAREPLCRMLLKEGVQVNMPRRDGCRPLHLAVLLPAPTSETFTLLLLECGKCDVNAPNGRQATPLHLAAEKGDVAVVEALLAAGAAVDCVRTGDRARPLHLAVKGNNEEVVQLLEEAGARIDVQDSTGTTPLVLAASLSHNSLCELLLGAGADANIPRFGSKDSALHIAARSGFLATTRLLLDNGANPDAVNESGETPLSAAIDARHYDCADAIIRAGAKLDGADSRGDTLLHKAALRGDEQAVRLLIEGGADCTLRNNVGHTPDLCAVTHELEVLLAGLAERQSPKSAGGAGPSQPRAFQPNRAAARGPQQRREPRVGRTRTAPESGLSETAEASGSSQAAAAGEAEEPSGTLVLYNGRFAPLDSQPLLKGGSGIIILATDQRRSGERVAIKLCADKALRDRTVKALSELRDGQYVVSLADPSCPAACVFDCPALHPVTPYAIALKCGHQSLEDVLAKVQASGGRFTVNEATAMFESVVRAVDYMHGRGWVHCDVKPANLVEFEGRRLKLIDLDRSCRPGDPVTGLTYAICSPDVAAQLAKGKPVSASPEIDVWALGCILYQMLQGEMLVNHLVNGANEMDAGRVLRSLADVTQGTVDCLIDRINGRTPKDKNAVSLLRKMLQVQPEKRQRTDKLLEHELFWGGLARTYDTHQDVIQEVRQNATRMEGAVERVAHNVNAMAQNVNAMAEALEARTKRLDDLGLVGAKLEEIKAMLEVGQNLMLSLADNAKPRTFVVVPEVDEREQARGKGTEKRASWLHDVLRLFEPPPGRGRPSVQDSALRNFMNRVTRDRFRVYLVCELSGEPQGHGYVITKPTETVAKLVPAMQIGFRVLAAANNLALVARALAPPPFAPGSIPPQVMNAAGRWVDALSKKSSVEDFACVHRAFDLPEGQRLEQVGASARVFSAFLEKADPTNHWAGLQRFVTPSGQVLWASPKAIAEARRRSGTEGPAEIRSFPVGACEQAFTEEHEQEQDGCLSSVLVELDRQSDAGEQLPTASEDTEDGSGATVGVERQDTPCCGCE</sequence>
<gene>
    <name evidence="6" type="ORF">HYH03_002003</name>
</gene>
<feature type="repeat" description="ANK" evidence="3">
    <location>
        <begin position="168"/>
        <end position="200"/>
    </location>
</feature>
<name>A0A835YKV8_9CHLO</name>
<protein>
    <recommendedName>
        <fullName evidence="5">Protein kinase domain-containing protein</fullName>
    </recommendedName>
</protein>
<feature type="repeat" description="ANK" evidence="3">
    <location>
        <begin position="613"/>
        <end position="645"/>
    </location>
</feature>
<keyword evidence="7" id="KW-1185">Reference proteome</keyword>
<feature type="repeat" description="ANK" evidence="3">
    <location>
        <begin position="647"/>
        <end position="679"/>
    </location>
</feature>
<feature type="repeat" description="ANK" evidence="3">
    <location>
        <begin position="281"/>
        <end position="313"/>
    </location>
</feature>
<evidence type="ECO:0000256" key="4">
    <source>
        <dbReference type="SAM" id="MobiDB-lite"/>
    </source>
</evidence>
<feature type="repeat" description="ANK" evidence="3">
    <location>
        <begin position="780"/>
        <end position="812"/>
    </location>
</feature>
<evidence type="ECO:0000256" key="3">
    <source>
        <dbReference type="PROSITE-ProRule" id="PRU00023"/>
    </source>
</evidence>
<dbReference type="OrthoDB" id="539213at2759"/>
<evidence type="ECO:0000313" key="7">
    <source>
        <dbReference type="Proteomes" id="UP000612055"/>
    </source>
</evidence>
<dbReference type="Gene3D" id="1.25.40.20">
    <property type="entry name" value="Ankyrin repeat-containing domain"/>
    <property type="match status" value="7"/>
</dbReference>
<feature type="compositionally biased region" description="Low complexity" evidence="4">
    <location>
        <begin position="883"/>
        <end position="898"/>
    </location>
</feature>
<keyword evidence="2 3" id="KW-0040">ANK repeat</keyword>
<feature type="repeat" description="ANK" evidence="3">
    <location>
        <begin position="347"/>
        <end position="379"/>
    </location>
</feature>
<feature type="repeat" description="ANK" evidence="3">
    <location>
        <begin position="95"/>
        <end position="128"/>
    </location>
</feature>
<proteinExistence type="predicted"/>
<dbReference type="PANTHER" id="PTHR24123">
    <property type="entry name" value="ANKYRIN REPEAT-CONTAINING"/>
    <property type="match status" value="1"/>
</dbReference>
<dbReference type="PANTHER" id="PTHR24123:SF33">
    <property type="entry name" value="PROTEIN HOS4"/>
    <property type="match status" value="1"/>
</dbReference>
<evidence type="ECO:0000256" key="1">
    <source>
        <dbReference type="ARBA" id="ARBA00022737"/>
    </source>
</evidence>
<dbReference type="PROSITE" id="PS50297">
    <property type="entry name" value="ANK_REP_REGION"/>
    <property type="match status" value="10"/>
</dbReference>
<feature type="repeat" description="ANK" evidence="3">
    <location>
        <begin position="62"/>
        <end position="94"/>
    </location>
</feature>
<dbReference type="Gene3D" id="1.10.510.10">
    <property type="entry name" value="Transferase(Phosphotransferase) domain 1"/>
    <property type="match status" value="1"/>
</dbReference>
<dbReference type="InterPro" id="IPR036770">
    <property type="entry name" value="Ankyrin_rpt-contain_sf"/>
</dbReference>
<dbReference type="Proteomes" id="UP000612055">
    <property type="component" value="Unassembled WGS sequence"/>
</dbReference>
<dbReference type="Pfam" id="PF00023">
    <property type="entry name" value="Ank"/>
    <property type="match status" value="3"/>
</dbReference>
<dbReference type="PROSITE" id="PS50088">
    <property type="entry name" value="ANK_REPEAT"/>
    <property type="match status" value="16"/>
</dbReference>
<feature type="region of interest" description="Disordered" evidence="4">
    <location>
        <begin position="1542"/>
        <end position="1577"/>
    </location>
</feature>
<feature type="repeat" description="ANK" evidence="3">
    <location>
        <begin position="314"/>
        <end position="346"/>
    </location>
</feature>
<feature type="repeat" description="ANK" evidence="3">
    <location>
        <begin position="680"/>
        <end position="712"/>
    </location>
</feature>
<feature type="repeat" description="ANK" evidence="3">
    <location>
        <begin position="714"/>
        <end position="746"/>
    </location>
</feature>
<dbReference type="GO" id="GO:0005524">
    <property type="term" value="F:ATP binding"/>
    <property type="evidence" value="ECO:0007669"/>
    <property type="project" value="InterPro"/>
</dbReference>
<dbReference type="Pfam" id="PF12796">
    <property type="entry name" value="Ank_2"/>
    <property type="match status" value="5"/>
</dbReference>
<feature type="repeat" description="ANK" evidence="3">
    <location>
        <begin position="220"/>
        <end position="252"/>
    </location>
</feature>
<dbReference type="SMART" id="SM00220">
    <property type="entry name" value="S_TKc"/>
    <property type="match status" value="1"/>
</dbReference>
<evidence type="ECO:0000313" key="6">
    <source>
        <dbReference type="EMBL" id="KAG2500435.1"/>
    </source>
</evidence>
<feature type="region of interest" description="Disordered" evidence="4">
    <location>
        <begin position="838"/>
        <end position="900"/>
    </location>
</feature>